<dbReference type="Proteomes" id="UP001054837">
    <property type="component" value="Unassembled WGS sequence"/>
</dbReference>
<keyword evidence="3" id="KW-1185">Reference proteome</keyword>
<dbReference type="AlphaFoldDB" id="A0AAV4PLF4"/>
<comment type="caution">
    <text evidence="2">The sequence shown here is derived from an EMBL/GenBank/DDBJ whole genome shotgun (WGS) entry which is preliminary data.</text>
</comment>
<feature type="compositionally biased region" description="Polar residues" evidence="1">
    <location>
        <begin position="228"/>
        <end position="260"/>
    </location>
</feature>
<organism evidence="2 3">
    <name type="scientific">Caerostris darwini</name>
    <dbReference type="NCBI Taxonomy" id="1538125"/>
    <lineage>
        <taxon>Eukaryota</taxon>
        <taxon>Metazoa</taxon>
        <taxon>Ecdysozoa</taxon>
        <taxon>Arthropoda</taxon>
        <taxon>Chelicerata</taxon>
        <taxon>Arachnida</taxon>
        <taxon>Araneae</taxon>
        <taxon>Araneomorphae</taxon>
        <taxon>Entelegynae</taxon>
        <taxon>Araneoidea</taxon>
        <taxon>Araneidae</taxon>
        <taxon>Caerostris</taxon>
    </lineage>
</organism>
<sequence length="374" mass="40865">MSQSSSGPPALDLTSPESPPFHEQGIIPADDHPSMMDVTMTVTREQLNDNNFLSSHPAPHKVLEPSIEHMLFFEELLKVAASLMLQIQKHQSAANNIRGPAWEQASKKVEEYSTRIRAICTYTGIPASHIPTKKEILEMRKQKDISDLAAAEAAKNIPAPDITPATPITKTAAPTTVPAASVTVPAAPVQPTSTTALKRKSPTSDEDEGFVTVKSRKDKRSGQKSGVKKQNASKPRNPPTSTKPKQQVPTRTQPSTFTSRTVQPAMAFFQILRQGNEEKSAGPAPQPIIAREPLSAATTNSSAPVMPSSECSLTEIFQCLMDLVRDNPSHSQIILRAFGLAKDKMRNSLNRFDMTYHLFEAYTDVLSESQFLTA</sequence>
<evidence type="ECO:0000313" key="2">
    <source>
        <dbReference type="EMBL" id="GIX96027.1"/>
    </source>
</evidence>
<name>A0AAV4PLF4_9ARAC</name>
<proteinExistence type="predicted"/>
<accession>A0AAV4PLF4</accession>
<feature type="region of interest" description="Disordered" evidence="1">
    <location>
        <begin position="183"/>
        <end position="260"/>
    </location>
</feature>
<feature type="compositionally biased region" description="Low complexity" evidence="1">
    <location>
        <begin position="183"/>
        <end position="196"/>
    </location>
</feature>
<feature type="region of interest" description="Disordered" evidence="1">
    <location>
        <begin position="1"/>
        <end position="33"/>
    </location>
</feature>
<protein>
    <submittedName>
        <fullName evidence="2">Uncharacterized protein</fullName>
    </submittedName>
</protein>
<reference evidence="2 3" key="1">
    <citation type="submission" date="2021-06" db="EMBL/GenBank/DDBJ databases">
        <title>Caerostris darwini draft genome.</title>
        <authorList>
            <person name="Kono N."/>
            <person name="Arakawa K."/>
        </authorList>
    </citation>
    <scope>NUCLEOTIDE SEQUENCE [LARGE SCALE GENOMIC DNA]</scope>
</reference>
<dbReference type="EMBL" id="BPLQ01002853">
    <property type="protein sequence ID" value="GIX96027.1"/>
    <property type="molecule type" value="Genomic_DNA"/>
</dbReference>
<evidence type="ECO:0000256" key="1">
    <source>
        <dbReference type="SAM" id="MobiDB-lite"/>
    </source>
</evidence>
<evidence type="ECO:0000313" key="3">
    <source>
        <dbReference type="Proteomes" id="UP001054837"/>
    </source>
</evidence>
<gene>
    <name evidence="2" type="ORF">CDAR_306781</name>
</gene>